<comment type="caution">
    <text evidence="1">The sequence shown here is derived from an EMBL/GenBank/DDBJ whole genome shotgun (WGS) entry which is preliminary data.</text>
</comment>
<organism evidence="1 2">
    <name type="scientific">Dactylellina haptotyla (strain CBS 200.50)</name>
    <name type="common">Nematode-trapping fungus</name>
    <name type="synonym">Monacrosporium haptotylum</name>
    <dbReference type="NCBI Taxonomy" id="1284197"/>
    <lineage>
        <taxon>Eukaryota</taxon>
        <taxon>Fungi</taxon>
        <taxon>Dikarya</taxon>
        <taxon>Ascomycota</taxon>
        <taxon>Pezizomycotina</taxon>
        <taxon>Orbiliomycetes</taxon>
        <taxon>Orbiliales</taxon>
        <taxon>Orbiliaceae</taxon>
        <taxon>Dactylellina</taxon>
    </lineage>
</organism>
<reference evidence="2" key="2">
    <citation type="submission" date="2013-04" db="EMBL/GenBank/DDBJ databases">
        <title>Genomic mechanisms accounting for the adaptation to parasitism in nematode-trapping fungi.</title>
        <authorList>
            <person name="Ahren D.G."/>
        </authorList>
    </citation>
    <scope>NUCLEOTIDE SEQUENCE [LARGE SCALE GENOMIC DNA]</scope>
    <source>
        <strain evidence="2">CBS 200.50</strain>
    </source>
</reference>
<dbReference type="HOGENOM" id="CLU_470869_0_0_1"/>
<sequence>MSGEMASTFLPSLSSLPTDILYEISDYLPNSDVLALRLTTSVICQKLPLPRLAAIFTNTIRIFFDNDETDRLHHLERIILNNPAFGTRITHIIFDLSAVRKKWSDVQEIVNSLNRQFESARLASETWIREYVRENIEFATWGFDLEAVGRSAFMDLSARYAPHFNAPLRTADFFDQMISVLRLLHNLTSIHFYDRFGFEEHPTVLTRNWKRYNPHIRRFLADNPDVQWLPWTDWFQTTYPPITLDDAYKNIIACIAKSHRQISEITSDYSQRWTRSNVTLSTFEPRLLRWPRGDQSLVDHYKPDFEHTFQNLKKMEVQTAEMSLMPVSPLFLAAITNVEDLALRNRSTGGTKGVGESHTANHGPTFPPALKTPVGFRFPNLRRLEIPDCEVGMRDLTDFLEMYNGQLEELVCKGLKTLTSPMSRDSVLSMLDTIRKTGADSLKVFDFDFCTNVLTRDCYFSVRIVGNWSSNNEGTPSSSPRSDTCVFRYGTMCGGLLKSYPNDKKLWGEYDVHQVGKEWQKSP</sequence>
<keyword evidence="2" id="KW-1185">Reference proteome</keyword>
<evidence type="ECO:0000313" key="1">
    <source>
        <dbReference type="EMBL" id="EPS37732.1"/>
    </source>
</evidence>
<dbReference type="Proteomes" id="UP000015100">
    <property type="component" value="Unassembled WGS sequence"/>
</dbReference>
<proteinExistence type="predicted"/>
<gene>
    <name evidence="1" type="ORF">H072_8580</name>
</gene>
<reference evidence="1 2" key="1">
    <citation type="journal article" date="2013" name="PLoS Genet.">
        <title>Genomic mechanisms accounting for the adaptation to parasitism in nematode-trapping fungi.</title>
        <authorList>
            <person name="Meerupati T."/>
            <person name="Andersson K.M."/>
            <person name="Friman E."/>
            <person name="Kumar D."/>
            <person name="Tunlid A."/>
            <person name="Ahren D."/>
        </authorList>
    </citation>
    <scope>NUCLEOTIDE SEQUENCE [LARGE SCALE GENOMIC DNA]</scope>
    <source>
        <strain evidence="1 2">CBS 200.50</strain>
    </source>
</reference>
<protein>
    <submittedName>
        <fullName evidence="1">Uncharacterized protein</fullName>
    </submittedName>
</protein>
<dbReference type="AlphaFoldDB" id="S8BR44"/>
<dbReference type="EMBL" id="AQGS01000612">
    <property type="protein sequence ID" value="EPS37732.1"/>
    <property type="molecule type" value="Genomic_DNA"/>
</dbReference>
<evidence type="ECO:0000313" key="2">
    <source>
        <dbReference type="Proteomes" id="UP000015100"/>
    </source>
</evidence>
<accession>S8BR44</accession>
<name>S8BR44_DACHA</name>
<dbReference type="OMA" id="RITHIIF"/>